<feature type="compositionally biased region" description="Basic and acidic residues" evidence="6">
    <location>
        <begin position="409"/>
        <end position="424"/>
    </location>
</feature>
<dbReference type="PANTHER" id="PTHR33729">
    <property type="entry name" value="METHYL-CPG BINDING DOMAIN CONTAINING PROTEIN, EXPRESSED"/>
    <property type="match status" value="1"/>
</dbReference>
<feature type="compositionally biased region" description="Basic and acidic residues" evidence="6">
    <location>
        <begin position="73"/>
        <end position="85"/>
    </location>
</feature>
<evidence type="ECO:0000256" key="2">
    <source>
        <dbReference type="ARBA" id="ARBA00023015"/>
    </source>
</evidence>
<comment type="subcellular location">
    <subcellularLocation>
        <location evidence="1">Nucleus</location>
    </subcellularLocation>
</comment>
<feature type="compositionally biased region" description="Basic and acidic residues" evidence="6">
    <location>
        <begin position="248"/>
        <end position="261"/>
    </location>
</feature>
<keyword evidence="2" id="KW-0805">Transcription regulation</keyword>
<reference evidence="8 9" key="2">
    <citation type="journal article" date="2017" name="Genome Biol.">
        <title>New reference genome sequences of hot pepper reveal the massive evolution of plant disease-resistance genes by retroduplication.</title>
        <authorList>
            <person name="Kim S."/>
            <person name="Park J."/>
            <person name="Yeom S.I."/>
            <person name="Kim Y.M."/>
            <person name="Seo E."/>
            <person name="Kim K.T."/>
            <person name="Kim M.S."/>
            <person name="Lee J.M."/>
            <person name="Cheong K."/>
            <person name="Shin H.S."/>
            <person name="Kim S.B."/>
            <person name="Han K."/>
            <person name="Lee J."/>
            <person name="Park M."/>
            <person name="Lee H.A."/>
            <person name="Lee H.Y."/>
            <person name="Lee Y."/>
            <person name="Oh S."/>
            <person name="Lee J.H."/>
            <person name="Choi E."/>
            <person name="Choi E."/>
            <person name="Lee S.E."/>
            <person name="Jeon J."/>
            <person name="Kim H."/>
            <person name="Choi G."/>
            <person name="Song H."/>
            <person name="Lee J."/>
            <person name="Lee S.C."/>
            <person name="Kwon J.K."/>
            <person name="Lee H.Y."/>
            <person name="Koo N."/>
            <person name="Hong Y."/>
            <person name="Kim R.W."/>
            <person name="Kang W.H."/>
            <person name="Huh J.H."/>
            <person name="Kang B.C."/>
            <person name="Yang T.J."/>
            <person name="Lee Y.H."/>
            <person name="Bennetzen J.L."/>
            <person name="Choi D."/>
        </authorList>
    </citation>
    <scope>NUCLEOTIDE SEQUENCE [LARGE SCALE GENOMIC DNA]</scope>
    <source>
        <strain evidence="9">cv. CM334</strain>
    </source>
</reference>
<dbReference type="OrthoDB" id="1435582at2759"/>
<evidence type="ECO:0000256" key="6">
    <source>
        <dbReference type="SAM" id="MobiDB-lite"/>
    </source>
</evidence>
<feature type="region of interest" description="Disordered" evidence="6">
    <location>
        <begin position="55"/>
        <end position="157"/>
    </location>
</feature>
<dbReference type="STRING" id="4072.A0A1U8FUL9"/>
<evidence type="ECO:0000256" key="5">
    <source>
        <dbReference type="ARBA" id="ARBA00023242"/>
    </source>
</evidence>
<dbReference type="InterPro" id="IPR016177">
    <property type="entry name" value="DNA-bd_dom_sf"/>
</dbReference>
<reference evidence="8 9" key="1">
    <citation type="journal article" date="2014" name="Nat. Genet.">
        <title>Genome sequence of the hot pepper provides insights into the evolution of pungency in Capsicum species.</title>
        <authorList>
            <person name="Kim S."/>
            <person name="Park M."/>
            <person name="Yeom S.I."/>
            <person name="Kim Y.M."/>
            <person name="Lee J.M."/>
            <person name="Lee H.A."/>
            <person name="Seo E."/>
            <person name="Choi J."/>
            <person name="Cheong K."/>
            <person name="Kim K.T."/>
            <person name="Jung K."/>
            <person name="Lee G.W."/>
            <person name="Oh S.K."/>
            <person name="Bae C."/>
            <person name="Kim S.B."/>
            <person name="Lee H.Y."/>
            <person name="Kim S.Y."/>
            <person name="Kim M.S."/>
            <person name="Kang B.C."/>
            <person name="Jo Y.D."/>
            <person name="Yang H.B."/>
            <person name="Jeong H.J."/>
            <person name="Kang W.H."/>
            <person name="Kwon J.K."/>
            <person name="Shin C."/>
            <person name="Lim J.Y."/>
            <person name="Park J.H."/>
            <person name="Huh J.H."/>
            <person name="Kim J.S."/>
            <person name="Kim B.D."/>
            <person name="Cohen O."/>
            <person name="Paran I."/>
            <person name="Suh M.C."/>
            <person name="Lee S.B."/>
            <person name="Kim Y.K."/>
            <person name="Shin Y."/>
            <person name="Noh S.J."/>
            <person name="Park J."/>
            <person name="Seo Y.S."/>
            <person name="Kwon S.Y."/>
            <person name="Kim H.A."/>
            <person name="Park J.M."/>
            <person name="Kim H.J."/>
            <person name="Choi S.B."/>
            <person name="Bosland P.W."/>
            <person name="Reeves G."/>
            <person name="Jo S.H."/>
            <person name="Lee B.W."/>
            <person name="Cho H.T."/>
            <person name="Choi H.S."/>
            <person name="Lee M.S."/>
            <person name="Yu Y."/>
            <person name="Do Choi Y."/>
            <person name="Park B.S."/>
            <person name="van Deynze A."/>
            <person name="Ashrafi H."/>
            <person name="Hill T."/>
            <person name="Kim W.T."/>
            <person name="Pai H.S."/>
            <person name="Ahn H.K."/>
            <person name="Yeam I."/>
            <person name="Giovannoni J.J."/>
            <person name="Rose J.K."/>
            <person name="Sorensen I."/>
            <person name="Lee S.J."/>
            <person name="Kim R.W."/>
            <person name="Choi I.Y."/>
            <person name="Choi B.S."/>
            <person name="Lim J.S."/>
            <person name="Lee Y.H."/>
            <person name="Choi D."/>
        </authorList>
    </citation>
    <scope>NUCLEOTIDE SEQUENCE [LARGE SCALE GENOMIC DNA]</scope>
    <source>
        <strain evidence="9">cv. CM334</strain>
    </source>
</reference>
<protein>
    <submittedName>
        <fullName evidence="8">Methyl-CpG-binding domain-containing protein 11</fullName>
    </submittedName>
</protein>
<dbReference type="InterPro" id="IPR001739">
    <property type="entry name" value="Methyl_CpG_DNA-bd"/>
</dbReference>
<dbReference type="GO" id="GO:0005634">
    <property type="term" value="C:nucleus"/>
    <property type="evidence" value="ECO:0007669"/>
    <property type="project" value="UniProtKB-SubCell"/>
</dbReference>
<feature type="compositionally biased region" description="Acidic residues" evidence="6">
    <location>
        <begin position="133"/>
        <end position="144"/>
    </location>
</feature>
<name>A0A1U8FUL9_CAPAN</name>
<evidence type="ECO:0000256" key="4">
    <source>
        <dbReference type="ARBA" id="ARBA00023163"/>
    </source>
</evidence>
<feature type="compositionally biased region" description="Basic and acidic residues" evidence="6">
    <location>
        <begin position="268"/>
        <end position="300"/>
    </location>
</feature>
<keyword evidence="5" id="KW-0539">Nucleus</keyword>
<dbReference type="AlphaFoldDB" id="A0A1U8FUL9"/>
<dbReference type="SMR" id="A0A1U8FUL9"/>
<feature type="compositionally biased region" description="Basic and acidic residues" evidence="6">
    <location>
        <begin position="145"/>
        <end position="157"/>
    </location>
</feature>
<dbReference type="KEGG" id="cann:107861957"/>
<dbReference type="EMBL" id="AYRZ02000003">
    <property type="protein sequence ID" value="PHT88414.1"/>
    <property type="molecule type" value="Genomic_DNA"/>
</dbReference>
<dbReference type="OMA" id="IDANIWN"/>
<feature type="domain" description="MBD" evidence="7">
    <location>
        <begin position="3"/>
        <end position="73"/>
    </location>
</feature>
<comment type="caution">
    <text evidence="8">The sequence shown here is derived from an EMBL/GenBank/DDBJ whole genome shotgun (WGS) entry which is preliminary data.</text>
</comment>
<evidence type="ECO:0000259" key="7">
    <source>
        <dbReference type="PROSITE" id="PS50982"/>
    </source>
</evidence>
<keyword evidence="4" id="KW-0804">Transcription</keyword>
<feature type="compositionally biased region" description="Basic and acidic residues" evidence="6">
    <location>
        <begin position="104"/>
        <end position="132"/>
    </location>
</feature>
<dbReference type="Pfam" id="PF01429">
    <property type="entry name" value="MBD"/>
    <property type="match status" value="1"/>
</dbReference>
<keyword evidence="9" id="KW-1185">Reference proteome</keyword>
<dbReference type="SUPFAM" id="SSF54171">
    <property type="entry name" value="DNA-binding domain"/>
    <property type="match status" value="1"/>
</dbReference>
<dbReference type="GO" id="GO:0003677">
    <property type="term" value="F:DNA binding"/>
    <property type="evidence" value="ECO:0007669"/>
    <property type="project" value="UniProtKB-KW"/>
</dbReference>
<dbReference type="Gramene" id="PHT88414">
    <property type="protein sequence ID" value="PHT88414"/>
    <property type="gene ID" value="T459_10520"/>
</dbReference>
<evidence type="ECO:0000313" key="8">
    <source>
        <dbReference type="EMBL" id="PHT88414.1"/>
    </source>
</evidence>
<evidence type="ECO:0000313" key="9">
    <source>
        <dbReference type="Proteomes" id="UP000222542"/>
    </source>
</evidence>
<evidence type="ECO:0000256" key="1">
    <source>
        <dbReference type="ARBA" id="ARBA00004123"/>
    </source>
</evidence>
<dbReference type="InterPro" id="IPR039622">
    <property type="entry name" value="MBD10/11"/>
</dbReference>
<dbReference type="PANTHER" id="PTHR33729:SF8">
    <property type="entry name" value="METHYL-CPG-BINDING DOMAIN-CONTAINING PROTEIN 11-LIKE"/>
    <property type="match status" value="1"/>
</dbReference>
<gene>
    <name evidence="8" type="ORF">T459_10520</name>
</gene>
<organism evidence="8 9">
    <name type="scientific">Capsicum annuum</name>
    <name type="common">Capsicum pepper</name>
    <dbReference type="NCBI Taxonomy" id="4072"/>
    <lineage>
        <taxon>Eukaryota</taxon>
        <taxon>Viridiplantae</taxon>
        <taxon>Streptophyta</taxon>
        <taxon>Embryophyta</taxon>
        <taxon>Tracheophyta</taxon>
        <taxon>Spermatophyta</taxon>
        <taxon>Magnoliopsida</taxon>
        <taxon>eudicotyledons</taxon>
        <taxon>Gunneridae</taxon>
        <taxon>Pentapetalae</taxon>
        <taxon>asterids</taxon>
        <taxon>lamiids</taxon>
        <taxon>Solanales</taxon>
        <taxon>Solanaceae</taxon>
        <taxon>Solanoideae</taxon>
        <taxon>Capsiceae</taxon>
        <taxon>Capsicum</taxon>
    </lineage>
</organism>
<dbReference type="Proteomes" id="UP000222542">
    <property type="component" value="Unassembled WGS sequence"/>
</dbReference>
<accession>A0A1U8FUL9</accession>
<feature type="compositionally biased region" description="Polar residues" evidence="6">
    <location>
        <begin position="445"/>
        <end position="455"/>
    </location>
</feature>
<feature type="compositionally biased region" description="Basic and acidic residues" evidence="6">
    <location>
        <begin position="211"/>
        <end position="240"/>
    </location>
</feature>
<keyword evidence="3" id="KW-0238">DNA-binding</keyword>
<proteinExistence type="predicted"/>
<feature type="region of interest" description="Disordered" evidence="6">
    <location>
        <begin position="400"/>
        <end position="455"/>
    </location>
</feature>
<evidence type="ECO:0000256" key="3">
    <source>
        <dbReference type="ARBA" id="ARBA00023125"/>
    </source>
</evidence>
<feature type="region of interest" description="Disordered" evidence="6">
    <location>
        <begin position="174"/>
        <end position="313"/>
    </location>
</feature>
<dbReference type="Gene3D" id="3.30.890.10">
    <property type="entry name" value="Methyl-cpg-binding Protein 2, Chain A"/>
    <property type="match status" value="1"/>
</dbReference>
<dbReference type="PROSITE" id="PS50982">
    <property type="entry name" value="MBD"/>
    <property type="match status" value="1"/>
</dbReference>
<sequence>MEKNQVLPVELPAPPSWKKLAMPKKSVRAKKNEIVFVAPTGEEIRNRRQLEKYLKTHDGSPGISEFDWTTGEAPRRSARISEKVKAMPPVAVLEPTMKRRRTATKKDEDVASVEKENMGKKDMEPAIENKEGLEEEENDVEDEVVDKGKDEQTAKEVETEYIKELEMFDGEAPKRQKYKACNDPQSEDGGKLAENVTQETAVEVEMENKEDEMGAIKGTADHKKEKEMSDREVSERKIEASNDPQSEDGGKLTENVARETAAEVEMENTEHEMGANKEAADHKKGEEMSDREVSERKIEASNETQSQVEDGGEMAENGRGVTIAIDANIWNDSMGQDYFMGMFPDAVIEETNVAEAGAEVGENLVSQTGKDISADDMNRDIADKVAPEINVAVGETYNIQDPAFTGETSDYHEEHRSLEEDKNKNRAGLMMDSGKINQPERAHTPQHQSAATISC</sequence>